<feature type="region of interest" description="Disordered" evidence="1">
    <location>
        <begin position="477"/>
        <end position="539"/>
    </location>
</feature>
<keyword evidence="2" id="KW-1133">Transmembrane helix</keyword>
<keyword evidence="4" id="KW-1185">Reference proteome</keyword>
<feature type="transmembrane region" description="Helical" evidence="2">
    <location>
        <begin position="112"/>
        <end position="137"/>
    </location>
</feature>
<organism evidence="3 4">
    <name type="scientific">Colocasia esculenta</name>
    <name type="common">Wild taro</name>
    <name type="synonym">Arum esculentum</name>
    <dbReference type="NCBI Taxonomy" id="4460"/>
    <lineage>
        <taxon>Eukaryota</taxon>
        <taxon>Viridiplantae</taxon>
        <taxon>Streptophyta</taxon>
        <taxon>Embryophyta</taxon>
        <taxon>Tracheophyta</taxon>
        <taxon>Spermatophyta</taxon>
        <taxon>Magnoliopsida</taxon>
        <taxon>Liliopsida</taxon>
        <taxon>Araceae</taxon>
        <taxon>Aroideae</taxon>
        <taxon>Colocasieae</taxon>
        <taxon>Colocasia</taxon>
    </lineage>
</organism>
<name>A0A843T8S8_COLES</name>
<proteinExistence type="predicted"/>
<feature type="transmembrane region" description="Helical" evidence="2">
    <location>
        <begin position="234"/>
        <end position="267"/>
    </location>
</feature>
<dbReference type="AlphaFoldDB" id="A0A843T8S8"/>
<feature type="transmembrane region" description="Helical" evidence="2">
    <location>
        <begin position="196"/>
        <end position="213"/>
    </location>
</feature>
<dbReference type="Proteomes" id="UP000652761">
    <property type="component" value="Unassembled WGS sequence"/>
</dbReference>
<accession>A0A843T8S8</accession>
<reference evidence="3" key="1">
    <citation type="submission" date="2017-07" db="EMBL/GenBank/DDBJ databases">
        <title>Taro Niue Genome Assembly and Annotation.</title>
        <authorList>
            <person name="Atibalentja N."/>
            <person name="Keating K."/>
            <person name="Fields C.J."/>
        </authorList>
    </citation>
    <scope>NUCLEOTIDE SEQUENCE</scope>
    <source>
        <strain evidence="3">Niue_2</strain>
        <tissue evidence="3">Leaf</tissue>
    </source>
</reference>
<sequence length="539" mass="59456">MGFGPFLRLDELTSDVALIQALKEWWDPKCHAFLLPAGEALLDPWEEVLRLCWAIWRFSGVLVALSTRGCCMERGRRRAIASLGVLREGRGRPLGRDSVSCRAISWCRDQKAVLASVATATEGFVLYALGALVIVVYSNASSVGYPRFCVSQARECARALSRCSGTVEVLSSSWTPSLSGRVVVRLRERRQWDSDLLWWFGWSPQFFGFTYVVELQLDLSSVTLLLRLVSGDSLVVVCPSGGTIVFVFHWWYLVVVGTCTLCGYWFVVVPCVPVCLGGEVEVVRAGEALLDPGEEVLWLCWAIWRFSGVLIALSTRGRCMERGRRRAIASLGVLREGDGLGCRDMFATARSVALEFLSRCICGSRSDDGPGSYRGSLGCRDQVASMTKRRGVLTLVKLCEQVTYMEAELRDALAWTTALEAEMAELQLRPQADEVTGLRREVEELRSQLGTERHRHELLRSEMRGLESALALVEHSRSSASRSGIPSGLAGHYLMGSSGRQRNEEEGRRCEGAAEGSTTGPREMAPSPSPPPEGTWESG</sequence>
<keyword evidence="2" id="KW-0812">Transmembrane</keyword>
<feature type="transmembrane region" description="Helical" evidence="2">
    <location>
        <begin position="296"/>
        <end position="315"/>
    </location>
</feature>
<evidence type="ECO:0000256" key="1">
    <source>
        <dbReference type="SAM" id="MobiDB-lite"/>
    </source>
</evidence>
<feature type="compositionally biased region" description="Basic and acidic residues" evidence="1">
    <location>
        <begin position="501"/>
        <end position="512"/>
    </location>
</feature>
<evidence type="ECO:0008006" key="5">
    <source>
        <dbReference type="Google" id="ProtNLM"/>
    </source>
</evidence>
<dbReference type="OrthoDB" id="625601at2759"/>
<comment type="caution">
    <text evidence="3">The sequence shown here is derived from an EMBL/GenBank/DDBJ whole genome shotgun (WGS) entry which is preliminary data.</text>
</comment>
<evidence type="ECO:0000313" key="4">
    <source>
        <dbReference type="Proteomes" id="UP000652761"/>
    </source>
</evidence>
<gene>
    <name evidence="3" type="ORF">Taro_001022</name>
</gene>
<keyword evidence="2" id="KW-0472">Membrane</keyword>
<protein>
    <recommendedName>
        <fullName evidence="5">Aminotransferase-like plant mobile domain-containing protein</fullName>
    </recommendedName>
</protein>
<dbReference type="EMBL" id="NMUH01000020">
    <property type="protein sequence ID" value="MQL68722.1"/>
    <property type="molecule type" value="Genomic_DNA"/>
</dbReference>
<evidence type="ECO:0000256" key="2">
    <source>
        <dbReference type="SAM" id="Phobius"/>
    </source>
</evidence>
<evidence type="ECO:0000313" key="3">
    <source>
        <dbReference type="EMBL" id="MQL68722.1"/>
    </source>
</evidence>